<dbReference type="CDD" id="cd00092">
    <property type="entry name" value="HTH_CRP"/>
    <property type="match status" value="1"/>
</dbReference>
<sequence length="231" mass="24725">MTTSAGGGDTCVSHVPIFQALSAEDQAAVAELAVPTSVAKGEVIYRAGQAVSQLMVVHRGSIRVVRITPRGQERLIRVLGPGDFIGEGAFLTGERPDHWATAMTDSRMCVFRHEDLAGLVARHPGIGLVMLNTVSRRLSETERRLAASTSAEIDVRLADYLLDLPSQRSGDLVRLTLPLAKKDVASLLGTTPETLSRTLARMAKDGLIALHGARDIDLLDTDALVALVEGR</sequence>
<dbReference type="InterPro" id="IPR018490">
    <property type="entry name" value="cNMP-bd_dom_sf"/>
</dbReference>
<dbReference type="AlphaFoldDB" id="A0A5Q2F9I6"/>
<keyword evidence="7" id="KW-1185">Reference proteome</keyword>
<keyword evidence="2" id="KW-0238">DNA-binding</keyword>
<proteinExistence type="predicted"/>
<reference evidence="6 7" key="1">
    <citation type="submission" date="2019-10" db="EMBL/GenBank/DDBJ databases">
        <title>Genomic analysis of Raineyella sp. CBA3103.</title>
        <authorList>
            <person name="Roh S.W."/>
        </authorList>
    </citation>
    <scope>NUCLEOTIDE SEQUENCE [LARGE SCALE GENOMIC DNA]</scope>
    <source>
        <strain evidence="6 7">CBA3103</strain>
    </source>
</reference>
<evidence type="ECO:0000259" key="4">
    <source>
        <dbReference type="PROSITE" id="PS50042"/>
    </source>
</evidence>
<keyword evidence="1" id="KW-0805">Transcription regulation</keyword>
<feature type="domain" description="Cyclic nucleotide-binding" evidence="4">
    <location>
        <begin position="17"/>
        <end position="96"/>
    </location>
</feature>
<dbReference type="Gene3D" id="1.10.10.10">
    <property type="entry name" value="Winged helix-like DNA-binding domain superfamily/Winged helix DNA-binding domain"/>
    <property type="match status" value="1"/>
</dbReference>
<gene>
    <name evidence="6" type="ORF">Rai3103_00445</name>
</gene>
<dbReference type="PRINTS" id="PR00034">
    <property type="entry name" value="HTHCRP"/>
</dbReference>
<evidence type="ECO:0000259" key="5">
    <source>
        <dbReference type="PROSITE" id="PS51063"/>
    </source>
</evidence>
<dbReference type="EMBL" id="CP045725">
    <property type="protein sequence ID" value="QGF22407.1"/>
    <property type="molecule type" value="Genomic_DNA"/>
</dbReference>
<dbReference type="InterPro" id="IPR050397">
    <property type="entry name" value="Env_Response_Regulators"/>
</dbReference>
<dbReference type="InterPro" id="IPR012318">
    <property type="entry name" value="HTH_CRP"/>
</dbReference>
<dbReference type="SMART" id="SM00419">
    <property type="entry name" value="HTH_CRP"/>
    <property type="match status" value="1"/>
</dbReference>
<name>A0A5Q2F9I6_9ACTN</name>
<dbReference type="Proteomes" id="UP000386847">
    <property type="component" value="Chromosome"/>
</dbReference>
<dbReference type="SUPFAM" id="SSF51206">
    <property type="entry name" value="cAMP-binding domain-like"/>
    <property type="match status" value="1"/>
</dbReference>
<dbReference type="InterPro" id="IPR036388">
    <property type="entry name" value="WH-like_DNA-bd_sf"/>
</dbReference>
<evidence type="ECO:0000313" key="6">
    <source>
        <dbReference type="EMBL" id="QGF22407.1"/>
    </source>
</evidence>
<evidence type="ECO:0000256" key="2">
    <source>
        <dbReference type="ARBA" id="ARBA00023125"/>
    </source>
</evidence>
<dbReference type="SUPFAM" id="SSF46785">
    <property type="entry name" value="Winged helix' DNA-binding domain"/>
    <property type="match status" value="1"/>
</dbReference>
<feature type="domain" description="HTH crp-type" evidence="5">
    <location>
        <begin position="151"/>
        <end position="222"/>
    </location>
</feature>
<dbReference type="Pfam" id="PF00027">
    <property type="entry name" value="cNMP_binding"/>
    <property type="match status" value="1"/>
</dbReference>
<dbReference type="Pfam" id="PF13545">
    <property type="entry name" value="HTH_Crp_2"/>
    <property type="match status" value="1"/>
</dbReference>
<dbReference type="GO" id="GO:0003700">
    <property type="term" value="F:DNA-binding transcription factor activity"/>
    <property type="evidence" value="ECO:0007669"/>
    <property type="project" value="TreeGrafter"/>
</dbReference>
<accession>A0A5Q2F9I6</accession>
<dbReference type="Gene3D" id="2.60.120.10">
    <property type="entry name" value="Jelly Rolls"/>
    <property type="match status" value="1"/>
</dbReference>
<dbReference type="InterPro" id="IPR036390">
    <property type="entry name" value="WH_DNA-bd_sf"/>
</dbReference>
<dbReference type="KEGG" id="rain:Rai3103_00445"/>
<dbReference type="InterPro" id="IPR014710">
    <property type="entry name" value="RmlC-like_jellyroll"/>
</dbReference>
<dbReference type="GO" id="GO:0003677">
    <property type="term" value="F:DNA binding"/>
    <property type="evidence" value="ECO:0007669"/>
    <property type="project" value="UniProtKB-KW"/>
</dbReference>
<dbReference type="PANTHER" id="PTHR24567:SF74">
    <property type="entry name" value="HTH-TYPE TRANSCRIPTIONAL REGULATOR ARCR"/>
    <property type="match status" value="1"/>
</dbReference>
<protein>
    <submittedName>
        <fullName evidence="6">Cyclic nucleotide-binding domain-containing protein</fullName>
    </submittedName>
</protein>
<keyword evidence="3" id="KW-0804">Transcription</keyword>
<evidence type="ECO:0000256" key="1">
    <source>
        <dbReference type="ARBA" id="ARBA00023015"/>
    </source>
</evidence>
<dbReference type="PROSITE" id="PS51063">
    <property type="entry name" value="HTH_CRP_2"/>
    <property type="match status" value="1"/>
</dbReference>
<evidence type="ECO:0000313" key="7">
    <source>
        <dbReference type="Proteomes" id="UP000386847"/>
    </source>
</evidence>
<evidence type="ECO:0000256" key="3">
    <source>
        <dbReference type="ARBA" id="ARBA00023163"/>
    </source>
</evidence>
<dbReference type="PROSITE" id="PS50042">
    <property type="entry name" value="CNMP_BINDING_3"/>
    <property type="match status" value="1"/>
</dbReference>
<dbReference type="CDD" id="cd00038">
    <property type="entry name" value="CAP_ED"/>
    <property type="match status" value="1"/>
</dbReference>
<dbReference type="GO" id="GO:0005829">
    <property type="term" value="C:cytosol"/>
    <property type="evidence" value="ECO:0007669"/>
    <property type="project" value="TreeGrafter"/>
</dbReference>
<dbReference type="SMART" id="SM00100">
    <property type="entry name" value="cNMP"/>
    <property type="match status" value="1"/>
</dbReference>
<dbReference type="InterPro" id="IPR000595">
    <property type="entry name" value="cNMP-bd_dom"/>
</dbReference>
<dbReference type="PANTHER" id="PTHR24567">
    <property type="entry name" value="CRP FAMILY TRANSCRIPTIONAL REGULATORY PROTEIN"/>
    <property type="match status" value="1"/>
</dbReference>
<organism evidence="6 7">
    <name type="scientific">Raineyella fluvialis</name>
    <dbReference type="NCBI Taxonomy" id="2662261"/>
    <lineage>
        <taxon>Bacteria</taxon>
        <taxon>Bacillati</taxon>
        <taxon>Actinomycetota</taxon>
        <taxon>Actinomycetes</taxon>
        <taxon>Propionibacteriales</taxon>
        <taxon>Propionibacteriaceae</taxon>
        <taxon>Raineyella</taxon>
    </lineage>
</organism>